<evidence type="ECO:0000313" key="2">
    <source>
        <dbReference type="Proteomes" id="UP000076858"/>
    </source>
</evidence>
<protein>
    <submittedName>
        <fullName evidence="1">Uncharacterized protein</fullName>
    </submittedName>
</protein>
<name>A0A0P6BWW3_9CRUS</name>
<comment type="caution">
    <text evidence="1">The sequence shown here is derived from an EMBL/GenBank/DDBJ whole genome shotgun (WGS) entry which is preliminary data.</text>
</comment>
<reference evidence="1 2" key="1">
    <citation type="submission" date="2016-03" db="EMBL/GenBank/DDBJ databases">
        <title>EvidentialGene: Evidence-directed Construction of Genes on Genomes.</title>
        <authorList>
            <person name="Gilbert D.G."/>
            <person name="Choi J.-H."/>
            <person name="Mockaitis K."/>
            <person name="Colbourne J."/>
            <person name="Pfrender M."/>
        </authorList>
    </citation>
    <scope>NUCLEOTIDE SEQUENCE [LARGE SCALE GENOMIC DNA]</scope>
    <source>
        <strain evidence="1 2">Xinb3</strain>
        <tissue evidence="1">Complete organism</tissue>
    </source>
</reference>
<accession>A0A0P6BWW3</accession>
<dbReference type="EMBL" id="LRGB01001666">
    <property type="protein sequence ID" value="KZS10832.1"/>
    <property type="molecule type" value="Genomic_DNA"/>
</dbReference>
<dbReference type="Proteomes" id="UP000076858">
    <property type="component" value="Unassembled WGS sequence"/>
</dbReference>
<dbReference type="AlphaFoldDB" id="A0A0P6BWW3"/>
<keyword evidence="2" id="KW-1185">Reference proteome</keyword>
<sequence length="118" mass="13885">MTNRSSSTYAPMEWSCVFFFSRINCLYNQRPDMIVRKGYIYIHIHITDVYFWVKSSNAFRRIAFQPPLSMAMTSSCLLHNVIFFLFFRSFNLTTLPCPYFSVCVGISLTKSRKTNLIH</sequence>
<gene>
    <name evidence="1" type="ORF">APZ42_024599</name>
</gene>
<organism evidence="1 2">
    <name type="scientific">Daphnia magna</name>
    <dbReference type="NCBI Taxonomy" id="35525"/>
    <lineage>
        <taxon>Eukaryota</taxon>
        <taxon>Metazoa</taxon>
        <taxon>Ecdysozoa</taxon>
        <taxon>Arthropoda</taxon>
        <taxon>Crustacea</taxon>
        <taxon>Branchiopoda</taxon>
        <taxon>Diplostraca</taxon>
        <taxon>Cladocera</taxon>
        <taxon>Anomopoda</taxon>
        <taxon>Daphniidae</taxon>
        <taxon>Daphnia</taxon>
    </lineage>
</organism>
<evidence type="ECO:0000313" key="1">
    <source>
        <dbReference type="EMBL" id="KZS10832.1"/>
    </source>
</evidence>
<proteinExistence type="predicted"/>